<accession>A0A9Y1BJR3</accession>
<dbReference type="EMBL" id="CP084166">
    <property type="protein sequence ID" value="UJG40298.1"/>
    <property type="molecule type" value="Genomic_DNA"/>
</dbReference>
<gene>
    <name evidence="1" type="primary">cutA</name>
    <name evidence="1" type="ORF">K9W45_10710</name>
</gene>
<dbReference type="InterPro" id="IPR015867">
    <property type="entry name" value="N-reg_PII/ATP_PRibTrfase_C"/>
</dbReference>
<dbReference type="Proteomes" id="UP001201020">
    <property type="component" value="Chromosome"/>
</dbReference>
<dbReference type="Gene3D" id="3.30.70.120">
    <property type="match status" value="1"/>
</dbReference>
<proteinExistence type="predicted"/>
<name>A0A9Y1BJR3_9ARCH</name>
<organism evidence="1">
    <name type="scientific">Candidatus Heimdallarchaeum aukensis</name>
    <dbReference type="NCBI Taxonomy" id="2876573"/>
    <lineage>
        <taxon>Archaea</taxon>
        <taxon>Promethearchaeati</taxon>
        <taxon>Candidatus Heimdallarchaeota</taxon>
        <taxon>Candidatus Heimdallarchaeia (ex Rinke et al. 2021) (nom. nud.)</taxon>
        <taxon>Candidatus Heimdallarchaeales</taxon>
        <taxon>Candidatus Heimdallarchaeaceae</taxon>
        <taxon>Candidatus Heimdallarchaeum</taxon>
    </lineage>
</organism>
<evidence type="ECO:0000313" key="1">
    <source>
        <dbReference type="EMBL" id="UJG40298.1"/>
    </source>
</evidence>
<dbReference type="PANTHER" id="PTHR41774:SF1">
    <property type="entry name" value="NGG1P INTERACTING FACTOR NIF3"/>
    <property type="match status" value="1"/>
</dbReference>
<protein>
    <submittedName>
        <fullName evidence="1">Divalent cation tolerance protein CutA</fullName>
    </submittedName>
</protein>
<sequence>MSYYKIITLVPEEVIGDLMDELNKVVKPIYPNYDYVFTYSKVISTWRPLSGSNPFKGKINQIEHSSEIKLEINVHKENIDDVISTIKKIHPYECPVIEYFEIRIPGF</sequence>
<dbReference type="AlphaFoldDB" id="A0A9Y1BJR3"/>
<dbReference type="InterPro" id="IPR004323">
    <property type="entry name" value="Ion_tolerance_CutA"/>
</dbReference>
<dbReference type="InterPro" id="IPR036069">
    <property type="entry name" value="DUF34/NIF3_sf"/>
</dbReference>
<dbReference type="GO" id="GO:0010038">
    <property type="term" value="P:response to metal ion"/>
    <property type="evidence" value="ECO:0007669"/>
    <property type="project" value="InterPro"/>
</dbReference>
<dbReference type="Pfam" id="PF03091">
    <property type="entry name" value="CutA1"/>
    <property type="match status" value="1"/>
</dbReference>
<reference evidence="1" key="1">
    <citation type="journal article" date="2022" name="Nat. Microbiol.">
        <title>Unique mobile elements and scalable gene flow at the prokaryote-eukaryote boundary revealed by circularized Asgard archaea genomes.</title>
        <authorList>
            <person name="Wu F."/>
            <person name="Speth D.R."/>
            <person name="Philosof A."/>
            <person name="Cremiere A."/>
            <person name="Narayanan A."/>
            <person name="Barco R.A."/>
            <person name="Connon S.A."/>
            <person name="Amend J.P."/>
            <person name="Antoshechkin I.A."/>
            <person name="Orphan V.J."/>
        </authorList>
    </citation>
    <scope>NUCLEOTIDE SEQUENCE</scope>
    <source>
        <strain evidence="1">PM71</strain>
    </source>
</reference>
<dbReference type="SUPFAM" id="SSF102705">
    <property type="entry name" value="NIF3 (NGG1p interacting factor 3)-like"/>
    <property type="match status" value="1"/>
</dbReference>
<dbReference type="PANTHER" id="PTHR41774">
    <property type="match status" value="1"/>
</dbReference>